<evidence type="ECO:0000313" key="2">
    <source>
        <dbReference type="EMBL" id="PYI18491.1"/>
    </source>
</evidence>
<dbReference type="Proteomes" id="UP000249829">
    <property type="component" value="Unassembled WGS sequence"/>
</dbReference>
<feature type="signal peptide" evidence="1">
    <location>
        <begin position="1"/>
        <end position="31"/>
    </location>
</feature>
<gene>
    <name evidence="2" type="ORF">BO99DRAFT_443889</name>
</gene>
<keyword evidence="3" id="KW-1185">Reference proteome</keyword>
<organism evidence="2 3">
    <name type="scientific">Aspergillus violaceofuscus (strain CBS 115571)</name>
    <dbReference type="NCBI Taxonomy" id="1450538"/>
    <lineage>
        <taxon>Eukaryota</taxon>
        <taxon>Fungi</taxon>
        <taxon>Dikarya</taxon>
        <taxon>Ascomycota</taxon>
        <taxon>Pezizomycotina</taxon>
        <taxon>Eurotiomycetes</taxon>
        <taxon>Eurotiomycetidae</taxon>
        <taxon>Eurotiales</taxon>
        <taxon>Aspergillaceae</taxon>
        <taxon>Aspergillus</taxon>
    </lineage>
</organism>
<dbReference type="AlphaFoldDB" id="A0A2V5H4R2"/>
<proteinExistence type="predicted"/>
<evidence type="ECO:0008006" key="4">
    <source>
        <dbReference type="Google" id="ProtNLM"/>
    </source>
</evidence>
<name>A0A2V5H4R2_ASPV1</name>
<dbReference type="EMBL" id="KZ825144">
    <property type="protein sequence ID" value="PYI18491.1"/>
    <property type="molecule type" value="Genomic_DNA"/>
</dbReference>
<reference evidence="2 3" key="1">
    <citation type="submission" date="2018-02" db="EMBL/GenBank/DDBJ databases">
        <title>The genomes of Aspergillus section Nigri reveals drivers in fungal speciation.</title>
        <authorList>
            <consortium name="DOE Joint Genome Institute"/>
            <person name="Vesth T.C."/>
            <person name="Nybo J."/>
            <person name="Theobald S."/>
            <person name="Brandl J."/>
            <person name="Frisvad J.C."/>
            <person name="Nielsen K.F."/>
            <person name="Lyhne E.K."/>
            <person name="Kogle M.E."/>
            <person name="Kuo A."/>
            <person name="Riley R."/>
            <person name="Clum A."/>
            <person name="Nolan M."/>
            <person name="Lipzen A."/>
            <person name="Salamov A."/>
            <person name="Henrissat B."/>
            <person name="Wiebenga A."/>
            <person name="De vries R.P."/>
            <person name="Grigoriev I.V."/>
            <person name="Mortensen U.H."/>
            <person name="Andersen M.R."/>
            <person name="Baker S.E."/>
        </authorList>
    </citation>
    <scope>NUCLEOTIDE SEQUENCE [LARGE SCALE GENOMIC DNA]</scope>
    <source>
        <strain evidence="2 3">CBS 115571</strain>
    </source>
</reference>
<sequence>MLTVFFPRSSHPITLLLLYVVPILHVHPTYTAEMSATAHLSYGDDLEIAGVLNAVNPHPRFDYFHGPIPNNNSRWQPHSTRALRVSAENNSGAM</sequence>
<evidence type="ECO:0000256" key="1">
    <source>
        <dbReference type="SAM" id="SignalP"/>
    </source>
</evidence>
<accession>A0A2V5H4R2</accession>
<feature type="chain" id="PRO_5015913669" description="Secreted protein" evidence="1">
    <location>
        <begin position="32"/>
        <end position="94"/>
    </location>
</feature>
<evidence type="ECO:0000313" key="3">
    <source>
        <dbReference type="Proteomes" id="UP000249829"/>
    </source>
</evidence>
<keyword evidence="1" id="KW-0732">Signal</keyword>
<protein>
    <recommendedName>
        <fullName evidence="4">Secreted protein</fullName>
    </recommendedName>
</protein>